<keyword evidence="4 5" id="KW-0472">Membrane</keyword>
<accession>A0A917X0U5</accession>
<evidence type="ECO:0000256" key="3">
    <source>
        <dbReference type="ARBA" id="ARBA00022989"/>
    </source>
</evidence>
<keyword evidence="2 5" id="KW-0812">Transmembrane</keyword>
<dbReference type="Pfam" id="PF07291">
    <property type="entry name" value="MauE"/>
    <property type="match status" value="1"/>
</dbReference>
<sequence length="172" mass="17724">MVLAVAGKLSDVESRRAFRASLEALAWVPRALRPTLPLSVMVAEAALIVLLAIPQTALLGLVLCALFLSVVTAALAAARAAGGDIRCACFGADDRPVEGWHFVRNGLLILIATGTFLAGTLPAHDQASAFDVPAVAAGVAISSGMLCAVALTHWRDLSFLFGTAGSQSTDRG</sequence>
<comment type="subcellular location">
    <subcellularLocation>
        <location evidence="1">Membrane</location>
        <topology evidence="1">Multi-pass membrane protein</topology>
    </subcellularLocation>
</comment>
<dbReference type="EMBL" id="BMPI01000031">
    <property type="protein sequence ID" value="GGM49470.1"/>
    <property type="molecule type" value="Genomic_DNA"/>
</dbReference>
<evidence type="ECO:0000313" key="7">
    <source>
        <dbReference type="EMBL" id="GGM49470.1"/>
    </source>
</evidence>
<dbReference type="AlphaFoldDB" id="A0A917X0U5"/>
<evidence type="ECO:0000256" key="1">
    <source>
        <dbReference type="ARBA" id="ARBA00004141"/>
    </source>
</evidence>
<keyword evidence="3 5" id="KW-1133">Transmembrane helix</keyword>
<feature type="domain" description="Methylamine utilisation protein MauE" evidence="6">
    <location>
        <begin position="2"/>
        <end position="115"/>
    </location>
</feature>
<comment type="caution">
    <text evidence="7">The sequence shown here is derived from an EMBL/GenBank/DDBJ whole genome shotgun (WGS) entry which is preliminary data.</text>
</comment>
<feature type="transmembrane region" description="Helical" evidence="5">
    <location>
        <begin position="35"/>
        <end position="53"/>
    </location>
</feature>
<evidence type="ECO:0000259" key="6">
    <source>
        <dbReference type="Pfam" id="PF07291"/>
    </source>
</evidence>
<dbReference type="InterPro" id="IPR009908">
    <property type="entry name" value="Methylamine_util_MauE"/>
</dbReference>
<dbReference type="Proteomes" id="UP000642070">
    <property type="component" value="Unassembled WGS sequence"/>
</dbReference>
<feature type="transmembrane region" description="Helical" evidence="5">
    <location>
        <begin position="102"/>
        <end position="121"/>
    </location>
</feature>
<evidence type="ECO:0000313" key="8">
    <source>
        <dbReference type="Proteomes" id="UP000642070"/>
    </source>
</evidence>
<proteinExistence type="predicted"/>
<gene>
    <name evidence="7" type="ORF">GCM10007977_058910</name>
</gene>
<reference evidence="7" key="1">
    <citation type="journal article" date="2014" name="Int. J. Syst. Evol. Microbiol.">
        <title>Complete genome sequence of Corynebacterium casei LMG S-19264T (=DSM 44701T), isolated from a smear-ripened cheese.</title>
        <authorList>
            <consortium name="US DOE Joint Genome Institute (JGI-PGF)"/>
            <person name="Walter F."/>
            <person name="Albersmeier A."/>
            <person name="Kalinowski J."/>
            <person name="Ruckert C."/>
        </authorList>
    </citation>
    <scope>NUCLEOTIDE SEQUENCE</scope>
    <source>
        <strain evidence="7">JCM 19831</strain>
    </source>
</reference>
<name>A0A917X0U5_9ACTN</name>
<evidence type="ECO:0000256" key="2">
    <source>
        <dbReference type="ARBA" id="ARBA00022692"/>
    </source>
</evidence>
<keyword evidence="8" id="KW-1185">Reference proteome</keyword>
<dbReference type="GO" id="GO:0016020">
    <property type="term" value="C:membrane"/>
    <property type="evidence" value="ECO:0007669"/>
    <property type="project" value="UniProtKB-SubCell"/>
</dbReference>
<protein>
    <recommendedName>
        <fullName evidence="6">Methylamine utilisation protein MauE domain-containing protein</fullName>
    </recommendedName>
</protein>
<evidence type="ECO:0000256" key="5">
    <source>
        <dbReference type="SAM" id="Phobius"/>
    </source>
</evidence>
<evidence type="ECO:0000256" key="4">
    <source>
        <dbReference type="ARBA" id="ARBA00023136"/>
    </source>
</evidence>
<reference evidence="7" key="2">
    <citation type="submission" date="2020-09" db="EMBL/GenBank/DDBJ databases">
        <authorList>
            <person name="Sun Q."/>
            <person name="Ohkuma M."/>
        </authorList>
    </citation>
    <scope>NUCLEOTIDE SEQUENCE</scope>
    <source>
        <strain evidence="7">JCM 19831</strain>
    </source>
</reference>
<organism evidence="7 8">
    <name type="scientific">Dactylosporangium sucinum</name>
    <dbReference type="NCBI Taxonomy" id="1424081"/>
    <lineage>
        <taxon>Bacteria</taxon>
        <taxon>Bacillati</taxon>
        <taxon>Actinomycetota</taxon>
        <taxon>Actinomycetes</taxon>
        <taxon>Micromonosporales</taxon>
        <taxon>Micromonosporaceae</taxon>
        <taxon>Dactylosporangium</taxon>
    </lineage>
</organism>
<feature type="transmembrane region" description="Helical" evidence="5">
    <location>
        <begin position="133"/>
        <end position="151"/>
    </location>
</feature>
<dbReference type="GO" id="GO:0030416">
    <property type="term" value="P:methylamine metabolic process"/>
    <property type="evidence" value="ECO:0007669"/>
    <property type="project" value="InterPro"/>
</dbReference>
<feature type="transmembrane region" description="Helical" evidence="5">
    <location>
        <begin position="59"/>
        <end position="81"/>
    </location>
</feature>